<dbReference type="PANTHER" id="PTHR47808:SF2">
    <property type="entry name" value="LEM DOMAIN-CONTAINING PROTEIN 2"/>
    <property type="match status" value="1"/>
</dbReference>
<dbReference type="GO" id="GO:0003682">
    <property type="term" value="F:chromatin binding"/>
    <property type="evidence" value="ECO:0007669"/>
    <property type="project" value="InterPro"/>
</dbReference>
<comment type="caution">
    <text evidence="3">The sequence shown here is derived from an EMBL/GenBank/DDBJ whole genome shotgun (WGS) entry which is preliminary data.</text>
</comment>
<dbReference type="GO" id="GO:0005637">
    <property type="term" value="C:nuclear inner membrane"/>
    <property type="evidence" value="ECO:0007669"/>
    <property type="project" value="InterPro"/>
</dbReference>
<protein>
    <submittedName>
        <fullName evidence="3">Sister chromatid separation protein</fullName>
    </submittedName>
</protein>
<evidence type="ECO:0000313" key="3">
    <source>
        <dbReference type="EMBL" id="KAH9845640.1"/>
    </source>
</evidence>
<dbReference type="InterPro" id="IPR011015">
    <property type="entry name" value="LEM/LEM-like_dom_sf"/>
</dbReference>
<name>A0A9W7T199_9PEZI</name>
<dbReference type="Proteomes" id="UP001138500">
    <property type="component" value="Unassembled WGS sequence"/>
</dbReference>
<dbReference type="OrthoDB" id="2503928at2759"/>
<evidence type="ECO:0000259" key="2">
    <source>
        <dbReference type="Pfam" id="PF12949"/>
    </source>
</evidence>
<dbReference type="GO" id="GO:0071763">
    <property type="term" value="P:nuclear membrane organization"/>
    <property type="evidence" value="ECO:0007669"/>
    <property type="project" value="TreeGrafter"/>
</dbReference>
<dbReference type="GO" id="GO:0005783">
    <property type="term" value="C:endoplasmic reticulum"/>
    <property type="evidence" value="ECO:0007669"/>
    <property type="project" value="TreeGrafter"/>
</dbReference>
<proteinExistence type="predicted"/>
<reference evidence="3 4" key="2">
    <citation type="journal article" date="2021" name="Curr. Genet.">
        <title>Genetic response to nitrogen starvation in the aggressive Eucalyptus foliar pathogen Teratosphaeria destructans.</title>
        <authorList>
            <person name="Havenga M."/>
            <person name="Wingfield B.D."/>
            <person name="Wingfield M.J."/>
            <person name="Dreyer L.L."/>
            <person name="Roets F."/>
            <person name="Aylward J."/>
        </authorList>
    </citation>
    <scope>NUCLEOTIDE SEQUENCE [LARGE SCALE GENOMIC DNA]</scope>
    <source>
        <strain evidence="3">CMW44962</strain>
    </source>
</reference>
<dbReference type="InterPro" id="IPR025856">
    <property type="entry name" value="HeH/LEM_domain"/>
</dbReference>
<reference evidence="3 4" key="1">
    <citation type="journal article" date="2018" name="IMA Fungus">
        <title>IMA Genome-F 10: Nine draft genome sequences of Claviceps purpurea s.lat., including C. arundinis, C. humidiphila, and C. cf. spartinae, pseudomolecules for the pitch canker pathogen Fusarium circinatum, draft genome of Davidsoniella eucalypti, Grosmannia galeiformis, Quambalaria eucalypti, and Teratosphaeria destructans.</title>
        <authorList>
            <person name="Wingfield B.D."/>
            <person name="Liu M."/>
            <person name="Nguyen H.D."/>
            <person name="Lane F.A."/>
            <person name="Morgan S.W."/>
            <person name="De Vos L."/>
            <person name="Wilken P.M."/>
            <person name="Duong T.A."/>
            <person name="Aylward J."/>
            <person name="Coetzee M.P."/>
            <person name="Dadej K."/>
            <person name="De Beer Z.W."/>
            <person name="Findlay W."/>
            <person name="Havenga M."/>
            <person name="Kolarik M."/>
            <person name="Menzies J.G."/>
            <person name="Naidoo K."/>
            <person name="Pochopski O."/>
            <person name="Shoukouhi P."/>
            <person name="Santana Q.C."/>
            <person name="Seifert K.A."/>
            <person name="Soal N."/>
            <person name="Steenkamp E.T."/>
            <person name="Tatham C.T."/>
            <person name="van der Nest M.A."/>
            <person name="Wingfield M.J."/>
        </authorList>
    </citation>
    <scope>NUCLEOTIDE SEQUENCE [LARGE SCALE GENOMIC DNA]</scope>
    <source>
        <strain evidence="3">CMW44962</strain>
    </source>
</reference>
<dbReference type="PANTHER" id="PTHR47808">
    <property type="entry name" value="INNER NUCLEAR MEMBRANE PROTEIN HEH2-RELATED"/>
    <property type="match status" value="1"/>
</dbReference>
<dbReference type="InterPro" id="IPR044780">
    <property type="entry name" value="Heh2/Src1"/>
</dbReference>
<sequence>MDDQAYLQPGFDPNSLTMPRLRSILVAHNVPYPASAKKQLLVDTFNHHVRPQARSLRNASARVKRTSRGIENVPSVGGGGSSSQSTAEEDDDDEVPVPPSTGRGSRRTTRARTEEVQEVEPTPRATRHSTAPPEHTPRRSSSKHARPSEAPTRSDRRSGWCRGALA</sequence>
<evidence type="ECO:0000313" key="4">
    <source>
        <dbReference type="Proteomes" id="UP001138500"/>
    </source>
</evidence>
<dbReference type="GO" id="GO:0034399">
    <property type="term" value="C:nuclear periphery"/>
    <property type="evidence" value="ECO:0007669"/>
    <property type="project" value="TreeGrafter"/>
</dbReference>
<dbReference type="AlphaFoldDB" id="A0A9W7T199"/>
<accession>A0A9W7T199</accession>
<gene>
    <name evidence="3" type="ORF">Tdes44962_MAKER10465</name>
</gene>
<dbReference type="Pfam" id="PF12949">
    <property type="entry name" value="HeH"/>
    <property type="match status" value="1"/>
</dbReference>
<dbReference type="Gene3D" id="1.10.720.40">
    <property type="match status" value="1"/>
</dbReference>
<evidence type="ECO:0000256" key="1">
    <source>
        <dbReference type="SAM" id="MobiDB-lite"/>
    </source>
</evidence>
<keyword evidence="4" id="KW-1185">Reference proteome</keyword>
<feature type="region of interest" description="Disordered" evidence="1">
    <location>
        <begin position="53"/>
        <end position="166"/>
    </location>
</feature>
<feature type="domain" description="HeH/LEM" evidence="2">
    <location>
        <begin position="13"/>
        <end position="46"/>
    </location>
</feature>
<dbReference type="CDD" id="cd12935">
    <property type="entry name" value="LEM_like"/>
    <property type="match status" value="1"/>
</dbReference>
<dbReference type="EMBL" id="RIBY02000005">
    <property type="protein sequence ID" value="KAH9845640.1"/>
    <property type="molecule type" value="Genomic_DNA"/>
</dbReference>
<organism evidence="3 4">
    <name type="scientific">Teratosphaeria destructans</name>
    <dbReference type="NCBI Taxonomy" id="418781"/>
    <lineage>
        <taxon>Eukaryota</taxon>
        <taxon>Fungi</taxon>
        <taxon>Dikarya</taxon>
        <taxon>Ascomycota</taxon>
        <taxon>Pezizomycotina</taxon>
        <taxon>Dothideomycetes</taxon>
        <taxon>Dothideomycetidae</taxon>
        <taxon>Mycosphaerellales</taxon>
        <taxon>Teratosphaeriaceae</taxon>
        <taxon>Teratosphaeria</taxon>
    </lineage>
</organism>